<feature type="compositionally biased region" description="Basic and acidic residues" evidence="1">
    <location>
        <begin position="260"/>
        <end position="304"/>
    </location>
</feature>
<gene>
    <name evidence="4" type="primary">wapA6</name>
    <name evidence="4" type="ORF">CLPA_c07480</name>
    <name evidence="5" type="ORF">CP6013_02402</name>
</gene>
<accession>A0A0H3J4J4</accession>
<dbReference type="EC" id="3.1.-.-" evidence="4"/>
<dbReference type="eggNOG" id="COG3209">
    <property type="taxonomic scope" value="Bacteria"/>
</dbReference>
<feature type="region of interest" description="Disordered" evidence="1">
    <location>
        <begin position="167"/>
        <end position="304"/>
    </location>
</feature>
<evidence type="ECO:0000313" key="7">
    <source>
        <dbReference type="Proteomes" id="UP000030905"/>
    </source>
</evidence>
<dbReference type="Proteomes" id="UP000028042">
    <property type="component" value="Unassembled WGS sequence"/>
</dbReference>
<evidence type="ECO:0000313" key="6">
    <source>
        <dbReference type="Proteomes" id="UP000028042"/>
    </source>
</evidence>
<evidence type="ECO:0000313" key="4">
    <source>
        <dbReference type="EMBL" id="AJA50836.1"/>
    </source>
</evidence>
<sequence>MNLNGTEYYYIRNAQGDIIGLFDKAGTQVVAYIYDTWGKLISTTGTLASTVGAKNPYRYRGYRYDGESGLYYLQTRYYNAEWGRFINADSYIGTPGELLSCNMFAYCGNNPVNRDDPNGEFWGLLVAGLAISPLAAVAVTVILAVAVALIVVAVVSVAVATYRNSHISYSDSSSSSGSSSSSSGNKTIKSNSNTANSGSQQKGVQNKSKPTGGKRSKNKLKPDSRAEGPHTTFKRSPDTGKVTNYETWKPNPKNPTTGFESEKRYDGIGEPHFNKVTKERMLPHVHDKTAPGDIRKPIPWEIPK</sequence>
<dbReference type="PANTHER" id="PTHR32305:SF17">
    <property type="entry name" value="TRNA NUCLEASE WAPA"/>
    <property type="match status" value="1"/>
</dbReference>
<dbReference type="EMBL" id="JPGY02000001">
    <property type="protein sequence ID" value="KRU13154.1"/>
    <property type="molecule type" value="Genomic_DNA"/>
</dbReference>
<proteinExistence type="predicted"/>
<dbReference type="Pfam" id="PF15529">
    <property type="entry name" value="Ntox24"/>
    <property type="match status" value="1"/>
</dbReference>
<dbReference type="KEGG" id="cpat:CLPA_c07480"/>
<feature type="compositionally biased region" description="Low complexity" evidence="1">
    <location>
        <begin position="167"/>
        <end position="194"/>
    </location>
</feature>
<dbReference type="RefSeq" id="WP_004455404.1">
    <property type="nucleotide sequence ID" value="NZ_ANZB01000010.1"/>
</dbReference>
<dbReference type="InterPro" id="IPR029114">
    <property type="entry name" value="Ntox24"/>
</dbReference>
<reference evidence="5" key="2">
    <citation type="submission" date="2015-10" db="EMBL/GenBank/DDBJ databases">
        <title>Improved Draft Genome Sequence of Clostridium pasteurianum Strain ATCC 6013 (DSM 525) Using a Hybrid Next-Generation Sequencing Approach.</title>
        <authorList>
            <person name="Pyne M.E."/>
            <person name="Utturkar S.M."/>
            <person name="Brown S.D."/>
            <person name="Moo-Young M."/>
            <person name="Chung D.A."/>
            <person name="Chou P.C."/>
        </authorList>
    </citation>
    <scope>NUCLEOTIDE SEQUENCE</scope>
    <source>
        <strain evidence="5">ATCC 6013</strain>
    </source>
</reference>
<feature type="compositionally biased region" description="Polar residues" evidence="1">
    <location>
        <begin position="195"/>
        <end position="209"/>
    </location>
</feature>
<feature type="domain" description="Bacterial toxin 24" evidence="3">
    <location>
        <begin position="214"/>
        <end position="275"/>
    </location>
</feature>
<keyword evidence="2" id="KW-0812">Transmembrane</keyword>
<dbReference type="PATRIC" id="fig|1262449.3.peg.2817"/>
<dbReference type="InterPro" id="IPR022385">
    <property type="entry name" value="Rhs_assc_core"/>
</dbReference>
<dbReference type="InterPro" id="IPR050708">
    <property type="entry name" value="T6SS_VgrG/RHS"/>
</dbReference>
<dbReference type="KEGG" id="cpae:CPAST_c07480"/>
<keyword evidence="4" id="KW-0378">Hydrolase</keyword>
<keyword evidence="2" id="KW-0472">Membrane</keyword>
<dbReference type="NCBIfam" id="TIGR03696">
    <property type="entry name" value="Rhs_assc_core"/>
    <property type="match status" value="1"/>
</dbReference>
<feature type="transmembrane region" description="Helical" evidence="2">
    <location>
        <begin position="134"/>
        <end position="160"/>
    </location>
</feature>
<dbReference type="AlphaFoldDB" id="A0A0H3J4J4"/>
<evidence type="ECO:0000313" key="5">
    <source>
        <dbReference type="EMBL" id="KRU13154.1"/>
    </source>
</evidence>
<keyword evidence="2" id="KW-1133">Transmembrane helix</keyword>
<reference evidence="4 7" key="1">
    <citation type="journal article" date="2015" name="Genome Announc.">
        <title>Complete Genome Sequence of the Nitrogen-Fixing and Solvent-Producing Clostridium pasteurianum DSM 525.</title>
        <authorList>
            <person name="Poehlein A."/>
            <person name="Grosse-Honebrink A."/>
            <person name="Zhang Y."/>
            <person name="Minton N.P."/>
            <person name="Daniel R."/>
        </authorList>
    </citation>
    <scope>NUCLEOTIDE SEQUENCE [LARGE SCALE GENOMIC DNA]</scope>
    <source>
        <strain evidence="4">DSM 525</strain>
        <strain evidence="7">DSM 525 / ATCC 6013</strain>
    </source>
</reference>
<organism evidence="4 7">
    <name type="scientific">Clostridium pasteurianum DSM 525 = ATCC 6013</name>
    <dbReference type="NCBI Taxonomy" id="1262449"/>
    <lineage>
        <taxon>Bacteria</taxon>
        <taxon>Bacillati</taxon>
        <taxon>Bacillota</taxon>
        <taxon>Clostridia</taxon>
        <taxon>Eubacteriales</taxon>
        <taxon>Clostridiaceae</taxon>
        <taxon>Clostridium</taxon>
    </lineage>
</organism>
<keyword evidence="7" id="KW-1185">Reference proteome</keyword>
<evidence type="ECO:0000259" key="3">
    <source>
        <dbReference type="Pfam" id="PF15529"/>
    </source>
</evidence>
<dbReference type="EMBL" id="CP009268">
    <property type="protein sequence ID" value="AJA50836.1"/>
    <property type="molecule type" value="Genomic_DNA"/>
</dbReference>
<dbReference type="Gene3D" id="2.180.10.10">
    <property type="entry name" value="RHS repeat-associated core"/>
    <property type="match status" value="1"/>
</dbReference>
<dbReference type="Proteomes" id="UP000030905">
    <property type="component" value="Chromosome"/>
</dbReference>
<dbReference type="GO" id="GO:0016787">
    <property type="term" value="F:hydrolase activity"/>
    <property type="evidence" value="ECO:0007669"/>
    <property type="project" value="UniProtKB-KW"/>
</dbReference>
<reference evidence="5 6" key="3">
    <citation type="journal article" name="Genome Announc.">
        <title>Improved Draft Genome Sequence of Clostridium pasteurianum Strain ATCC 6013 (DSM 525) Using a Hybrid Next-Generation Sequencing Approach.</title>
        <authorList>
            <person name="Pyne M.E."/>
            <person name="Utturkar S."/>
            <person name="Brown S.D."/>
            <person name="Moo-Young M."/>
            <person name="Chung D.A."/>
            <person name="Chou C.P."/>
        </authorList>
    </citation>
    <scope>NUCLEOTIDE SEQUENCE [LARGE SCALE GENOMIC DNA]</scope>
    <source>
        <strain evidence="5 6">ATCC 6013</strain>
    </source>
</reference>
<dbReference type="PANTHER" id="PTHR32305">
    <property type="match status" value="1"/>
</dbReference>
<evidence type="ECO:0000256" key="2">
    <source>
        <dbReference type="SAM" id="Phobius"/>
    </source>
</evidence>
<protein>
    <submittedName>
        <fullName evidence="5">RHS repeat-associated core domain containing protein-containing protein</fullName>
    </submittedName>
    <submittedName>
        <fullName evidence="4">tRNA nuclease WapA</fullName>
        <ecNumber evidence="4">3.1.-.-</ecNumber>
    </submittedName>
</protein>
<dbReference type="GeneID" id="93072963"/>
<name>A0A0H3J4J4_CLOPA</name>
<evidence type="ECO:0000256" key="1">
    <source>
        <dbReference type="SAM" id="MobiDB-lite"/>
    </source>
</evidence>